<accession>X0RZF6</accession>
<protein>
    <submittedName>
        <fullName evidence="1">Uncharacterized protein</fullName>
    </submittedName>
</protein>
<dbReference type="SUPFAM" id="SSF56601">
    <property type="entry name" value="beta-lactamase/transpeptidase-like"/>
    <property type="match status" value="1"/>
</dbReference>
<organism evidence="1">
    <name type="scientific">marine sediment metagenome</name>
    <dbReference type="NCBI Taxonomy" id="412755"/>
    <lineage>
        <taxon>unclassified sequences</taxon>
        <taxon>metagenomes</taxon>
        <taxon>ecological metagenomes</taxon>
    </lineage>
</organism>
<gene>
    <name evidence="1" type="ORF">S01H1_13225</name>
</gene>
<reference evidence="1" key="1">
    <citation type="journal article" date="2014" name="Front. Microbiol.">
        <title>High frequency of phylogenetically diverse reductive dehalogenase-homologous genes in deep subseafloor sedimentary metagenomes.</title>
        <authorList>
            <person name="Kawai M."/>
            <person name="Futagami T."/>
            <person name="Toyoda A."/>
            <person name="Takaki Y."/>
            <person name="Nishi S."/>
            <person name="Hori S."/>
            <person name="Arai W."/>
            <person name="Tsubouchi T."/>
            <person name="Morono Y."/>
            <person name="Uchiyama I."/>
            <person name="Ito T."/>
            <person name="Fujiyama A."/>
            <person name="Inagaki F."/>
            <person name="Takami H."/>
        </authorList>
    </citation>
    <scope>NUCLEOTIDE SEQUENCE</scope>
    <source>
        <strain evidence="1">Expedition CK06-06</strain>
    </source>
</reference>
<dbReference type="InterPro" id="IPR012338">
    <property type="entry name" value="Beta-lactam/transpept-like"/>
</dbReference>
<sequence length="155" mass="17883">MKYYPSRWNWERKTPKMSGLDPDEIEKAVEWAKAHETEFPVNLAHHIRGNNNNKTWDDGEVFGPTKPRAGPNGFIIKNGYIVAEWGDTERVDMTFSVSKSYLSTCAGLALDRGLIKDIHDPVHKYVTTGEFDSIHNRKITWHHMLQQTNEWDGTL</sequence>
<dbReference type="AlphaFoldDB" id="X0RZF6"/>
<proteinExistence type="predicted"/>
<dbReference type="Gene3D" id="3.40.710.10">
    <property type="entry name" value="DD-peptidase/beta-lactamase superfamily"/>
    <property type="match status" value="1"/>
</dbReference>
<feature type="non-terminal residue" evidence="1">
    <location>
        <position position="155"/>
    </location>
</feature>
<evidence type="ECO:0000313" key="1">
    <source>
        <dbReference type="EMBL" id="GAF74204.1"/>
    </source>
</evidence>
<comment type="caution">
    <text evidence="1">The sequence shown here is derived from an EMBL/GenBank/DDBJ whole genome shotgun (WGS) entry which is preliminary data.</text>
</comment>
<dbReference type="EMBL" id="BARS01006823">
    <property type="protein sequence ID" value="GAF74204.1"/>
    <property type="molecule type" value="Genomic_DNA"/>
</dbReference>
<name>X0RZF6_9ZZZZ</name>